<comment type="similarity">
    <text evidence="1">Belongs to the proline racemase family.</text>
</comment>
<dbReference type="PANTHER" id="PTHR33442">
    <property type="entry name" value="TRANS-3-HYDROXY-L-PROLINE DEHYDRATASE"/>
    <property type="match status" value="1"/>
</dbReference>
<organism evidence="2 3">
    <name type="scientific">Siminovitchia thermophila</name>
    <dbReference type="NCBI Taxonomy" id="1245522"/>
    <lineage>
        <taxon>Bacteria</taxon>
        <taxon>Bacillati</taxon>
        <taxon>Bacillota</taxon>
        <taxon>Bacilli</taxon>
        <taxon>Bacillales</taxon>
        <taxon>Bacillaceae</taxon>
        <taxon>Siminovitchia</taxon>
    </lineage>
</organism>
<evidence type="ECO:0000256" key="1">
    <source>
        <dbReference type="ARBA" id="ARBA00007529"/>
    </source>
</evidence>
<sequence>MKLQKMYHTTDVHVAGEVFRIIHDVPLVHYRSLQQLEEQLPATFSEEMKLLVKEPRGFAGITGCLVVPPVSEEADVAVIFFDHEGTVPVHNAGVAAITTALLENGRLKEKQSSEYLIETVQGIVFASAVMEKEQVVSVIVETGSFTLVKSDIPFLETMYTLVQGEHLYALFDAKEVGAVLELANLSELKEWGRQAVQKLARERAVERVVLMDWAEASKGRVKSVTFREDGWLVRSPGFGSTAACFTSLVGKGEIRSEQRLVNESIFGSFLEANLLQVDGDNRFSIRARGFMTGAQTFILDPTDPLPDGFLLK</sequence>
<dbReference type="Gene3D" id="3.10.310.10">
    <property type="entry name" value="Diaminopimelate Epimerase, Chain A, domain 1"/>
    <property type="match status" value="2"/>
</dbReference>
<dbReference type="SUPFAM" id="SSF54506">
    <property type="entry name" value="Diaminopimelate epimerase-like"/>
    <property type="match status" value="1"/>
</dbReference>
<accession>A0ABS2R654</accession>
<dbReference type="RefSeq" id="WP_205179070.1">
    <property type="nucleotide sequence ID" value="NZ_JAFBFH010000010.1"/>
</dbReference>
<dbReference type="Proteomes" id="UP000823485">
    <property type="component" value="Unassembled WGS sequence"/>
</dbReference>
<evidence type="ECO:0000313" key="3">
    <source>
        <dbReference type="Proteomes" id="UP000823485"/>
    </source>
</evidence>
<gene>
    <name evidence="2" type="ORF">JOC94_001842</name>
</gene>
<proteinExistence type="inferred from homology"/>
<evidence type="ECO:0000313" key="2">
    <source>
        <dbReference type="EMBL" id="MBM7714870.1"/>
    </source>
</evidence>
<dbReference type="Pfam" id="PF05544">
    <property type="entry name" value="Pro_racemase"/>
    <property type="match status" value="1"/>
</dbReference>
<keyword evidence="3" id="KW-1185">Reference proteome</keyword>
<protein>
    <submittedName>
        <fullName evidence="2">Proline racemase</fullName>
    </submittedName>
</protein>
<dbReference type="EMBL" id="JAFBFH010000010">
    <property type="protein sequence ID" value="MBM7714870.1"/>
    <property type="molecule type" value="Genomic_DNA"/>
</dbReference>
<comment type="caution">
    <text evidence="2">The sequence shown here is derived from an EMBL/GenBank/DDBJ whole genome shotgun (WGS) entry which is preliminary data.</text>
</comment>
<name>A0ABS2R654_9BACI</name>
<dbReference type="InterPro" id="IPR008794">
    <property type="entry name" value="Pro_racemase_fam"/>
</dbReference>
<reference evidence="2 3" key="1">
    <citation type="submission" date="2021-01" db="EMBL/GenBank/DDBJ databases">
        <title>Genomic Encyclopedia of Type Strains, Phase IV (KMG-IV): sequencing the most valuable type-strain genomes for metagenomic binning, comparative biology and taxonomic classification.</title>
        <authorList>
            <person name="Goeker M."/>
        </authorList>
    </citation>
    <scope>NUCLEOTIDE SEQUENCE [LARGE SCALE GENOMIC DNA]</scope>
    <source>
        <strain evidence="2 3">DSM 105453</strain>
    </source>
</reference>
<dbReference type="PANTHER" id="PTHR33442:SF1">
    <property type="entry name" value="TRANS-3-HYDROXY-L-PROLINE DEHYDRATASE"/>
    <property type="match status" value="1"/>
</dbReference>